<protein>
    <submittedName>
        <fullName evidence="4">Pentapeptide repeat protein</fullName>
    </submittedName>
</protein>
<dbReference type="InterPro" id="IPR003959">
    <property type="entry name" value="ATPase_AAA_core"/>
</dbReference>
<dbReference type="GO" id="GO:0005524">
    <property type="term" value="F:ATP binding"/>
    <property type="evidence" value="ECO:0007669"/>
    <property type="project" value="InterPro"/>
</dbReference>
<dbReference type="EMBL" id="DS989860">
    <property type="protein sequence ID" value="EDX73035.1"/>
    <property type="molecule type" value="Genomic_DNA"/>
</dbReference>
<sequence length="940" mass="107818">MAESGVEVLENLGLEAKPGEIAGLLIVRSLIQAMQDLLHENRELLIQKPDNLTELYNSLNASLTSNELILDPDFFQHPQNLPIVQEAKTGFAQWLEAYVEKKVEAEMISSRLPAYFVFALNDQWVEHSQDYIALKEVLDTPFTQATRREQGWLRYRARLQKRVDEPIFWEAFSLKQVYVPLRTYYEREVAGQSERKLERGISENKNYERVIVDLNSELETWLQNAEADDAIRLISGQPGSGKSSFAKIFAAQQAEKGEIPVLFIPLHLFKLSDDLVKAVGEFVQQVEKFLSHNPLDRENGESRLLIIFDGLDELSMQGKIAEQAAKEFVEEVRREVDRFNYQHLRLQVMITGREVVVQANRSKFRQPRQLLYILPYFVTKKERDRQKYIDDKNWLKEDQRQLWWQSYGQAKGKQYDGLPPELDKDNLVEITAQPLLNYLVALSFERDKLRFSKDTNLNEIYADLLDAVYERGYEGTNRQHRAIEEITKEEFIGILEEIALACWHGDGRTTSVKEIEDHCDNSGLRQILDRFQATLQEDSRASITRLLTAFYFRESGEIRNSEKTFEFTHKSFGEYLTAKRIVEGVRLIHEDLEERKRNFRKGCDERDALVRWATLCGLSAMDEYLFQFICDEMRLKDLSEVRDWQNTLCRLIEFMLRHGMPMEGLNPRPNFQEEMRQARNAEEALLAVLNACARVTREISDIHWHSSEAFGIWISRLQGQRLNPLFCLNCLSFLDLRCCFIGCQNLFKANLYGANLHGANLHGANLHGANLQEANLQGANLQGANLQEAKLQGAKLQGAKLQGAILYGANLQGVNLQGVNLQGVNLQWTNLHGMHLEGANLQGADLEEVNLQWAKLQGANLERAYLSRANLSRANLEGANLKDANLQWANLEQANLQEANLEEAYLQGANLEQANLQGTILEGKDIKSFTLNNNEDSDKS</sequence>
<dbReference type="Gene3D" id="3.40.50.300">
    <property type="entry name" value="P-loop containing nucleotide triphosphate hydrolases"/>
    <property type="match status" value="1"/>
</dbReference>
<evidence type="ECO:0000259" key="3">
    <source>
        <dbReference type="Pfam" id="PF22735"/>
    </source>
</evidence>
<dbReference type="PANTHER" id="PTHR14136">
    <property type="entry name" value="BTB_POZ DOMAIN-CONTAINING PROTEIN KCTD9"/>
    <property type="match status" value="1"/>
</dbReference>
<keyword evidence="1" id="KW-0175">Coiled coil</keyword>
<proteinExistence type="predicted"/>
<dbReference type="AlphaFoldDB" id="B4VYN1"/>
<evidence type="ECO:0000313" key="5">
    <source>
        <dbReference type="Proteomes" id="UP000003835"/>
    </source>
</evidence>
<dbReference type="STRING" id="118168.MC7420_2653"/>
<dbReference type="Pfam" id="PF00004">
    <property type="entry name" value="AAA"/>
    <property type="match status" value="1"/>
</dbReference>
<dbReference type="InterPro" id="IPR027417">
    <property type="entry name" value="P-loop_NTPase"/>
</dbReference>
<accession>B4VYN1</accession>
<organism evidence="4 5">
    <name type="scientific">Coleofasciculus chthonoplastes PCC 7420</name>
    <dbReference type="NCBI Taxonomy" id="118168"/>
    <lineage>
        <taxon>Bacteria</taxon>
        <taxon>Bacillati</taxon>
        <taxon>Cyanobacteriota</taxon>
        <taxon>Cyanophyceae</taxon>
        <taxon>Coleofasciculales</taxon>
        <taxon>Coleofasciculaceae</taxon>
        <taxon>Coleofasciculus</taxon>
    </lineage>
</organism>
<feature type="domain" description="ATPase AAA-type core" evidence="2">
    <location>
        <begin position="233"/>
        <end position="352"/>
    </location>
</feature>
<dbReference type="Gene3D" id="2.160.20.80">
    <property type="entry name" value="E3 ubiquitin-protein ligase SopA"/>
    <property type="match status" value="2"/>
</dbReference>
<evidence type="ECO:0000259" key="2">
    <source>
        <dbReference type="Pfam" id="PF00004"/>
    </source>
</evidence>
<dbReference type="InterPro" id="IPR001646">
    <property type="entry name" value="5peptide_repeat"/>
</dbReference>
<dbReference type="GO" id="GO:0016887">
    <property type="term" value="F:ATP hydrolysis activity"/>
    <property type="evidence" value="ECO:0007669"/>
    <property type="project" value="InterPro"/>
</dbReference>
<keyword evidence="5" id="KW-1185">Reference proteome</keyword>
<dbReference type="Pfam" id="PF22735">
    <property type="entry name" value="NNH3"/>
    <property type="match status" value="1"/>
</dbReference>
<evidence type="ECO:0000256" key="1">
    <source>
        <dbReference type="SAM" id="Coils"/>
    </source>
</evidence>
<dbReference type="SUPFAM" id="SSF141571">
    <property type="entry name" value="Pentapeptide repeat-like"/>
    <property type="match status" value="1"/>
</dbReference>
<dbReference type="PANTHER" id="PTHR14136:SF17">
    <property type="entry name" value="BTB_POZ DOMAIN-CONTAINING PROTEIN KCTD9"/>
    <property type="match status" value="1"/>
</dbReference>
<evidence type="ECO:0000313" key="4">
    <source>
        <dbReference type="EMBL" id="EDX73035.1"/>
    </source>
</evidence>
<dbReference type="InterPro" id="IPR051082">
    <property type="entry name" value="Pentapeptide-BTB/POZ_domain"/>
</dbReference>
<dbReference type="eggNOG" id="COG5635">
    <property type="taxonomic scope" value="Bacteria"/>
</dbReference>
<dbReference type="SUPFAM" id="SSF52540">
    <property type="entry name" value="P-loop containing nucleoside triphosphate hydrolases"/>
    <property type="match status" value="1"/>
</dbReference>
<dbReference type="eggNOG" id="COG1357">
    <property type="taxonomic scope" value="Bacteria"/>
</dbReference>
<feature type="coiled-coil region" evidence="1">
    <location>
        <begin position="197"/>
        <end position="224"/>
    </location>
</feature>
<reference evidence="4 5" key="1">
    <citation type="submission" date="2008-07" db="EMBL/GenBank/DDBJ databases">
        <authorList>
            <person name="Tandeau de Marsac N."/>
            <person name="Ferriera S."/>
            <person name="Johnson J."/>
            <person name="Kravitz S."/>
            <person name="Beeson K."/>
            <person name="Sutton G."/>
            <person name="Rogers Y.-H."/>
            <person name="Friedman R."/>
            <person name="Frazier M."/>
            <person name="Venter J.C."/>
        </authorList>
    </citation>
    <scope>NUCLEOTIDE SEQUENCE [LARGE SCALE GENOMIC DNA]</scope>
    <source>
        <strain evidence="4 5">PCC 7420</strain>
    </source>
</reference>
<gene>
    <name evidence="4" type="ORF">MC7420_2653</name>
</gene>
<dbReference type="HOGENOM" id="CLU_307519_0_0_3"/>
<dbReference type="InterPro" id="IPR054568">
    <property type="entry name" value="NNH3"/>
</dbReference>
<feature type="domain" description="NACHT N-terminal Helical" evidence="3">
    <location>
        <begin position="2"/>
        <end position="174"/>
    </location>
</feature>
<dbReference type="Proteomes" id="UP000003835">
    <property type="component" value="Unassembled WGS sequence"/>
</dbReference>
<dbReference type="Pfam" id="PF00805">
    <property type="entry name" value="Pentapeptide"/>
    <property type="match status" value="3"/>
</dbReference>
<name>B4VYN1_9CYAN</name>